<protein>
    <submittedName>
        <fullName evidence="3">Nucleotide-binding universal stress UspA family protein</fullName>
    </submittedName>
</protein>
<comment type="similarity">
    <text evidence="1">Belongs to the universal stress protein A family.</text>
</comment>
<dbReference type="Proteomes" id="UP001497416">
    <property type="component" value="Unassembled WGS sequence"/>
</dbReference>
<dbReference type="CDD" id="cd00293">
    <property type="entry name" value="USP-like"/>
    <property type="match status" value="1"/>
</dbReference>
<evidence type="ECO:0000256" key="1">
    <source>
        <dbReference type="ARBA" id="ARBA00008791"/>
    </source>
</evidence>
<dbReference type="EMBL" id="CAXIXY010000005">
    <property type="protein sequence ID" value="CAL2089347.1"/>
    <property type="molecule type" value="Genomic_DNA"/>
</dbReference>
<dbReference type="Gene3D" id="3.40.50.620">
    <property type="entry name" value="HUPs"/>
    <property type="match status" value="1"/>
</dbReference>
<dbReference type="RefSeq" id="WP_348712692.1">
    <property type="nucleotide sequence ID" value="NZ_CAXIXY010000005.1"/>
</dbReference>
<reference evidence="3 4" key="1">
    <citation type="submission" date="2024-05" db="EMBL/GenBank/DDBJ databases">
        <authorList>
            <person name="Duchaud E."/>
        </authorList>
    </citation>
    <scope>NUCLEOTIDE SEQUENCE [LARGE SCALE GENOMIC DNA]</scope>
    <source>
        <strain evidence="3">Ena-SAMPLE-TAB-13-05-2024-13:56:06:370-140302</strain>
    </source>
</reference>
<name>A0ABM9P3S6_9FLAO</name>
<comment type="caution">
    <text evidence="3">The sequence shown here is derived from an EMBL/GenBank/DDBJ whole genome shotgun (WGS) entry which is preliminary data.</text>
</comment>
<proteinExistence type="inferred from homology"/>
<dbReference type="InterPro" id="IPR006016">
    <property type="entry name" value="UspA"/>
</dbReference>
<dbReference type="SUPFAM" id="SSF52402">
    <property type="entry name" value="Adenine nucleotide alpha hydrolases-like"/>
    <property type="match status" value="1"/>
</dbReference>
<evidence type="ECO:0000313" key="3">
    <source>
        <dbReference type="EMBL" id="CAL2089347.1"/>
    </source>
</evidence>
<dbReference type="InterPro" id="IPR006015">
    <property type="entry name" value="Universal_stress_UspA"/>
</dbReference>
<dbReference type="Pfam" id="PF00582">
    <property type="entry name" value="Usp"/>
    <property type="match status" value="1"/>
</dbReference>
<keyword evidence="4" id="KW-1185">Reference proteome</keyword>
<evidence type="ECO:0000259" key="2">
    <source>
        <dbReference type="Pfam" id="PF00582"/>
    </source>
</evidence>
<accession>A0ABM9P3S6</accession>
<dbReference type="InterPro" id="IPR014729">
    <property type="entry name" value="Rossmann-like_a/b/a_fold"/>
</dbReference>
<evidence type="ECO:0000313" key="4">
    <source>
        <dbReference type="Proteomes" id="UP001497416"/>
    </source>
</evidence>
<gene>
    <name evidence="3" type="ORF">T190607A01A_30303</name>
</gene>
<feature type="domain" description="UspA" evidence="2">
    <location>
        <begin position="1"/>
        <end position="140"/>
    </location>
</feature>
<organism evidence="3 4">
    <name type="scientific">Tenacibaculum platacis</name>
    <dbReference type="NCBI Taxonomy" id="3137852"/>
    <lineage>
        <taxon>Bacteria</taxon>
        <taxon>Pseudomonadati</taxon>
        <taxon>Bacteroidota</taxon>
        <taxon>Flavobacteriia</taxon>
        <taxon>Flavobacteriales</taxon>
        <taxon>Flavobacteriaceae</taxon>
        <taxon>Tenacibaculum</taxon>
    </lineage>
</organism>
<dbReference type="PRINTS" id="PR01438">
    <property type="entry name" value="UNVRSLSTRESS"/>
</dbReference>
<sequence>MKNILFLTDFSESSMHAMHYGCSLFSQKEHNYFILHVSKAGNLSLSKLASSDSIYDTVIGDDKEKLKIIKNTLENQYNTTFKASIRFNNFIDAVQEYVSKYNIDTIVTGFDGANSLREKIFGSNTLKLIRSIQTKTIIVPQEAVLSKPKEVLCLLDDKDSLEVVLSPSVLQDKILKVVRVVNNNDYTTASKDQFILKNHDQVNYQLISNIPLNYVKSYVLQTNPIDLTVLLIEETSVLDRLFIDNSTTKINKSLYKPILILHQ</sequence>